<organism evidence="4 5">
    <name type="scientific">Comamonas thiooxydans</name>
    <dbReference type="NCBI Taxonomy" id="363952"/>
    <lineage>
        <taxon>Bacteria</taxon>
        <taxon>Pseudomonadati</taxon>
        <taxon>Pseudomonadota</taxon>
        <taxon>Betaproteobacteria</taxon>
        <taxon>Burkholderiales</taxon>
        <taxon>Comamonadaceae</taxon>
        <taxon>Comamonas</taxon>
    </lineage>
</organism>
<dbReference type="RefSeq" id="WP_318010643.1">
    <property type="nucleotide sequence ID" value="NZ_AP025193.1"/>
</dbReference>
<proteinExistence type="predicted"/>
<dbReference type="InterPro" id="IPR008995">
    <property type="entry name" value="Mo/tungstate-bd_C_term_dom"/>
</dbReference>
<accession>A0A0E3BQ79</accession>
<comment type="caution">
    <text evidence="4">The sequence shown here is derived from an EMBL/GenBank/DDBJ whole genome shotgun (WGS) entry which is preliminary data.</text>
</comment>
<protein>
    <submittedName>
        <fullName evidence="4">Transporter</fullName>
    </submittedName>
</protein>
<name>A0A0E3BQ79_9BURK</name>
<keyword evidence="1 2" id="KW-0500">Molybdenum</keyword>
<dbReference type="Proteomes" id="UP000029567">
    <property type="component" value="Unassembled WGS sequence"/>
</dbReference>
<feature type="domain" description="Mop" evidence="3">
    <location>
        <begin position="15"/>
        <end position="81"/>
    </location>
</feature>
<dbReference type="GO" id="GO:0015689">
    <property type="term" value="P:molybdate ion transport"/>
    <property type="evidence" value="ECO:0007669"/>
    <property type="project" value="InterPro"/>
</dbReference>
<sequence length="82" mass="8410">MLLSVVISSDTDTMKISARNVLQGKVISIVTGPVSTELTLEVAPGVRVTSSITSTSAQSLGLKEGDNAYAVIKASSVMVAVD</sequence>
<dbReference type="AlphaFoldDB" id="A0A0E3BQ79"/>
<dbReference type="Pfam" id="PF03459">
    <property type="entry name" value="TOBE"/>
    <property type="match status" value="1"/>
</dbReference>
<dbReference type="InterPro" id="IPR004606">
    <property type="entry name" value="Mop_domain"/>
</dbReference>
<dbReference type="InterPro" id="IPR005116">
    <property type="entry name" value="Transp-assoc_OB_typ1"/>
</dbReference>
<dbReference type="EMBL" id="AWTN01000018">
    <property type="protein sequence ID" value="KGG98581.1"/>
    <property type="molecule type" value="Genomic_DNA"/>
</dbReference>
<evidence type="ECO:0000256" key="2">
    <source>
        <dbReference type="PROSITE-ProRule" id="PRU01213"/>
    </source>
</evidence>
<gene>
    <name evidence="4" type="ORF">P245_04365</name>
</gene>
<dbReference type="Gene3D" id="2.40.50.100">
    <property type="match status" value="1"/>
</dbReference>
<dbReference type="NCBIfam" id="TIGR00638">
    <property type="entry name" value="Mop"/>
    <property type="match status" value="1"/>
</dbReference>
<evidence type="ECO:0000313" key="4">
    <source>
        <dbReference type="EMBL" id="KGG98581.1"/>
    </source>
</evidence>
<dbReference type="GeneID" id="69560405"/>
<evidence type="ECO:0000259" key="3">
    <source>
        <dbReference type="PROSITE" id="PS51866"/>
    </source>
</evidence>
<evidence type="ECO:0000256" key="1">
    <source>
        <dbReference type="ARBA" id="ARBA00022505"/>
    </source>
</evidence>
<dbReference type="PROSITE" id="PS51866">
    <property type="entry name" value="MOP"/>
    <property type="match status" value="1"/>
</dbReference>
<reference evidence="4 5" key="1">
    <citation type="submission" date="2013-09" db="EMBL/GenBank/DDBJ databases">
        <title>High correlation between genotypes and phenotypes of environmental bacteria Comamonas testosteroni strains.</title>
        <authorList>
            <person name="Liu L."/>
            <person name="Zhu W."/>
            <person name="Xia X."/>
            <person name="Xu B."/>
            <person name="Luo M."/>
            <person name="Wang G."/>
        </authorList>
    </citation>
    <scope>NUCLEOTIDE SEQUENCE [LARGE SCALE GENOMIC DNA]</scope>
    <source>
        <strain evidence="4 5">JL14</strain>
    </source>
</reference>
<dbReference type="SUPFAM" id="SSF50331">
    <property type="entry name" value="MOP-like"/>
    <property type="match status" value="1"/>
</dbReference>
<evidence type="ECO:0000313" key="5">
    <source>
        <dbReference type="Proteomes" id="UP000029567"/>
    </source>
</evidence>